<dbReference type="RefSeq" id="WP_095376053.1">
    <property type="nucleotide sequence ID" value="NZ_NCWY01000007.1"/>
</dbReference>
<dbReference type="Gene3D" id="3.40.50.360">
    <property type="match status" value="1"/>
</dbReference>
<evidence type="ECO:0000313" key="3">
    <source>
        <dbReference type="Proteomes" id="UP000216867"/>
    </source>
</evidence>
<evidence type="ECO:0000259" key="1">
    <source>
        <dbReference type="Pfam" id="PF03358"/>
    </source>
</evidence>
<name>A0A269ZC94_9MICO</name>
<sequence>MVSVLLVHHSPSPATARIAEAAVAGLRMPELGDIDVAIRPALEASVDDVLAADAYVLGTTANFGYISGALKHFFDTTYDAVREPTAGRPFSYWIHGGYDTTGAERAMSQITTGLGWSLVFDPLVLTGEVTDDDLETATELAATVAASAL</sequence>
<organism evidence="2 3">
    <name type="scientific">Brevibacterium casei</name>
    <dbReference type="NCBI Taxonomy" id="33889"/>
    <lineage>
        <taxon>Bacteria</taxon>
        <taxon>Bacillati</taxon>
        <taxon>Actinomycetota</taxon>
        <taxon>Actinomycetes</taxon>
        <taxon>Micrococcales</taxon>
        <taxon>Brevibacteriaceae</taxon>
        <taxon>Brevibacterium</taxon>
    </lineage>
</organism>
<accession>A0A269ZC94</accession>
<reference evidence="2 3" key="1">
    <citation type="submission" date="2017-04" db="EMBL/GenBank/DDBJ databases">
        <title>Kefir bacterial isolates.</title>
        <authorList>
            <person name="Kim Y."/>
            <person name="Blasche S."/>
            <person name="Patil K.R."/>
        </authorList>
    </citation>
    <scope>NUCLEOTIDE SEQUENCE [LARGE SCALE GENOMIC DNA]</scope>
    <source>
        <strain evidence="2 3">OG2</strain>
    </source>
</reference>
<dbReference type="InterPro" id="IPR029039">
    <property type="entry name" value="Flavoprotein-like_sf"/>
</dbReference>
<proteinExistence type="predicted"/>
<dbReference type="Pfam" id="PF03358">
    <property type="entry name" value="FMN_red"/>
    <property type="match status" value="1"/>
</dbReference>
<dbReference type="SUPFAM" id="SSF52218">
    <property type="entry name" value="Flavoproteins"/>
    <property type="match status" value="1"/>
</dbReference>
<dbReference type="EMBL" id="NCWY01000007">
    <property type="protein sequence ID" value="PAK95414.1"/>
    <property type="molecule type" value="Genomic_DNA"/>
</dbReference>
<feature type="domain" description="NADPH-dependent FMN reductase-like" evidence="1">
    <location>
        <begin position="38"/>
        <end position="125"/>
    </location>
</feature>
<dbReference type="GO" id="GO:0016491">
    <property type="term" value="F:oxidoreductase activity"/>
    <property type="evidence" value="ECO:0007669"/>
    <property type="project" value="InterPro"/>
</dbReference>
<gene>
    <name evidence="2" type="ORF">B8X04_09025</name>
</gene>
<protein>
    <submittedName>
        <fullName evidence="2">Flavodoxin</fullName>
    </submittedName>
</protein>
<dbReference type="AlphaFoldDB" id="A0A269ZC94"/>
<evidence type="ECO:0000313" key="2">
    <source>
        <dbReference type="EMBL" id="PAK95414.1"/>
    </source>
</evidence>
<comment type="caution">
    <text evidence="2">The sequence shown here is derived from an EMBL/GenBank/DDBJ whole genome shotgun (WGS) entry which is preliminary data.</text>
</comment>
<dbReference type="Proteomes" id="UP000216867">
    <property type="component" value="Unassembled WGS sequence"/>
</dbReference>
<dbReference type="InterPro" id="IPR005025">
    <property type="entry name" value="FMN_Rdtase-like_dom"/>
</dbReference>